<dbReference type="GO" id="GO:0009252">
    <property type="term" value="P:peptidoglycan biosynthetic process"/>
    <property type="evidence" value="ECO:0007669"/>
    <property type="project" value="UniProtKB-KW"/>
</dbReference>
<dbReference type="GO" id="GO:0016881">
    <property type="term" value="F:acid-amino acid ligase activity"/>
    <property type="evidence" value="ECO:0007669"/>
    <property type="project" value="InterPro"/>
</dbReference>
<accession>A0A1G2G4B3</accession>
<dbReference type="SUPFAM" id="SSF51984">
    <property type="entry name" value="MurCD N-terminal domain"/>
    <property type="match status" value="1"/>
</dbReference>
<dbReference type="InterPro" id="IPR050061">
    <property type="entry name" value="MurCDEF_pg_biosynth"/>
</dbReference>
<organism evidence="12 13">
    <name type="scientific">Candidatus Ryanbacteria bacterium RIFCSPHIGHO2_02_FULL_45_13b</name>
    <dbReference type="NCBI Taxonomy" id="1802117"/>
    <lineage>
        <taxon>Bacteria</taxon>
        <taxon>Candidatus Ryaniibacteriota</taxon>
    </lineage>
</organism>
<evidence type="ECO:0000259" key="9">
    <source>
        <dbReference type="Pfam" id="PF01225"/>
    </source>
</evidence>
<feature type="domain" description="Mur ligase central" evidence="11">
    <location>
        <begin position="114"/>
        <end position="242"/>
    </location>
</feature>
<dbReference type="STRING" id="1802117.A3J54_03215"/>
<dbReference type="Pfam" id="PF02875">
    <property type="entry name" value="Mur_ligase_C"/>
    <property type="match status" value="1"/>
</dbReference>
<dbReference type="SUPFAM" id="SSF53244">
    <property type="entry name" value="MurD-like peptide ligases, peptide-binding domain"/>
    <property type="match status" value="1"/>
</dbReference>
<evidence type="ECO:0000256" key="6">
    <source>
        <dbReference type="ARBA" id="ARBA00022984"/>
    </source>
</evidence>
<proteinExistence type="predicted"/>
<dbReference type="AlphaFoldDB" id="A0A1G2G4B3"/>
<dbReference type="InterPro" id="IPR000713">
    <property type="entry name" value="Mur_ligase_N"/>
</dbReference>
<dbReference type="GO" id="GO:0071555">
    <property type="term" value="P:cell wall organization"/>
    <property type="evidence" value="ECO:0007669"/>
    <property type="project" value="UniProtKB-KW"/>
</dbReference>
<keyword evidence="1" id="KW-0436">Ligase</keyword>
<dbReference type="GO" id="GO:0005524">
    <property type="term" value="F:ATP binding"/>
    <property type="evidence" value="ECO:0007669"/>
    <property type="project" value="UniProtKB-KW"/>
</dbReference>
<keyword evidence="2" id="KW-0132">Cell division</keyword>
<evidence type="ECO:0000256" key="3">
    <source>
        <dbReference type="ARBA" id="ARBA00022741"/>
    </source>
</evidence>
<keyword evidence="6" id="KW-0573">Peptidoglycan synthesis</keyword>
<dbReference type="GO" id="GO:0008360">
    <property type="term" value="P:regulation of cell shape"/>
    <property type="evidence" value="ECO:0007669"/>
    <property type="project" value="UniProtKB-KW"/>
</dbReference>
<evidence type="ECO:0000256" key="4">
    <source>
        <dbReference type="ARBA" id="ARBA00022840"/>
    </source>
</evidence>
<evidence type="ECO:0000256" key="2">
    <source>
        <dbReference type="ARBA" id="ARBA00022618"/>
    </source>
</evidence>
<keyword evidence="4" id="KW-0067">ATP-binding</keyword>
<dbReference type="InterPro" id="IPR036565">
    <property type="entry name" value="Mur-like_cat_sf"/>
</dbReference>
<dbReference type="Proteomes" id="UP000176576">
    <property type="component" value="Unassembled WGS sequence"/>
</dbReference>
<dbReference type="PANTHER" id="PTHR43445:SF3">
    <property type="entry name" value="UDP-N-ACETYLMURAMATE--L-ALANINE LIGASE"/>
    <property type="match status" value="1"/>
</dbReference>
<feature type="domain" description="Mur ligase N-terminal catalytic" evidence="9">
    <location>
        <begin position="11"/>
        <end position="108"/>
    </location>
</feature>
<gene>
    <name evidence="12" type="ORF">A3J54_03215</name>
</gene>
<reference evidence="12 13" key="1">
    <citation type="journal article" date="2016" name="Nat. Commun.">
        <title>Thousands of microbial genomes shed light on interconnected biogeochemical processes in an aquifer system.</title>
        <authorList>
            <person name="Anantharaman K."/>
            <person name="Brown C.T."/>
            <person name="Hug L.A."/>
            <person name="Sharon I."/>
            <person name="Castelle C.J."/>
            <person name="Probst A.J."/>
            <person name="Thomas B.C."/>
            <person name="Singh A."/>
            <person name="Wilkins M.J."/>
            <person name="Karaoz U."/>
            <person name="Brodie E.L."/>
            <person name="Williams K.H."/>
            <person name="Hubbard S.S."/>
            <person name="Banfield J.F."/>
        </authorList>
    </citation>
    <scope>NUCLEOTIDE SEQUENCE [LARGE SCALE GENOMIC DNA]</scope>
</reference>
<dbReference type="Pfam" id="PF08245">
    <property type="entry name" value="Mur_ligase_M"/>
    <property type="match status" value="1"/>
</dbReference>
<comment type="caution">
    <text evidence="12">The sequence shown here is derived from an EMBL/GenBank/DDBJ whole genome shotgun (WGS) entry which is preliminary data.</text>
</comment>
<keyword evidence="7" id="KW-0131">Cell cycle</keyword>
<evidence type="ECO:0000256" key="5">
    <source>
        <dbReference type="ARBA" id="ARBA00022960"/>
    </source>
</evidence>
<dbReference type="GO" id="GO:0051301">
    <property type="term" value="P:cell division"/>
    <property type="evidence" value="ECO:0007669"/>
    <property type="project" value="UniProtKB-KW"/>
</dbReference>
<dbReference type="Gene3D" id="3.90.190.20">
    <property type="entry name" value="Mur ligase, C-terminal domain"/>
    <property type="match status" value="1"/>
</dbReference>
<dbReference type="SUPFAM" id="SSF53623">
    <property type="entry name" value="MurD-like peptide ligases, catalytic domain"/>
    <property type="match status" value="1"/>
</dbReference>
<keyword evidence="5" id="KW-0133">Cell shape</keyword>
<sequence>MNYTIHDSKIIHMVGIKGQGMTALCEFLVAQGKLVTGSDMEEPFSTDEVLRKLGIHVSGFQKNNITQSTDVVVRSSAYGDTHVEIVAARKNGIPVVDYIDAVAELFNTKIGILVVGTHGKTTTTALIGLMLEDAGLDPMVLVGATVRRWKRNARVGHGAWMVAEGDEYQNKFLKLQPKVLVLTSIEYDHPDFFKTKKQYEKAFQKLVSHLPKNGLLIAEKHLKRILKKIPCKVVWYGITGKGEGRHMELNRAAALCVASYLNISLQKAKQSLNAYEGTSRRMELYTSPASPIVIIDDYAHHPTEIRTTLAAVRRQYPKRAITALFQPHTYSRTHTLLADFAGAFKDADEVVLLPIYSSARERKEDFPADLLPRLRDGIIHAQKKTSVHILSFPEAIKYGKNLSSTSKKRVLITLGAGDGWKIAKALA</sequence>
<evidence type="ECO:0000313" key="13">
    <source>
        <dbReference type="Proteomes" id="UP000176576"/>
    </source>
</evidence>
<dbReference type="InterPro" id="IPR036615">
    <property type="entry name" value="Mur_ligase_C_dom_sf"/>
</dbReference>
<keyword evidence="8" id="KW-0961">Cell wall biogenesis/degradation</keyword>
<evidence type="ECO:0000256" key="7">
    <source>
        <dbReference type="ARBA" id="ARBA00023306"/>
    </source>
</evidence>
<dbReference type="Pfam" id="PF01225">
    <property type="entry name" value="Mur_ligase"/>
    <property type="match status" value="1"/>
</dbReference>
<evidence type="ECO:0000256" key="8">
    <source>
        <dbReference type="ARBA" id="ARBA00023316"/>
    </source>
</evidence>
<name>A0A1G2G4B3_9BACT</name>
<evidence type="ECO:0008006" key="14">
    <source>
        <dbReference type="Google" id="ProtNLM"/>
    </source>
</evidence>
<dbReference type="PANTHER" id="PTHR43445">
    <property type="entry name" value="UDP-N-ACETYLMURAMATE--L-ALANINE LIGASE-RELATED"/>
    <property type="match status" value="1"/>
</dbReference>
<dbReference type="EMBL" id="MHNN01000025">
    <property type="protein sequence ID" value="OGZ45027.1"/>
    <property type="molecule type" value="Genomic_DNA"/>
</dbReference>
<evidence type="ECO:0000259" key="11">
    <source>
        <dbReference type="Pfam" id="PF08245"/>
    </source>
</evidence>
<dbReference type="InterPro" id="IPR004101">
    <property type="entry name" value="Mur_ligase_C"/>
</dbReference>
<evidence type="ECO:0000256" key="1">
    <source>
        <dbReference type="ARBA" id="ARBA00022598"/>
    </source>
</evidence>
<dbReference type="InterPro" id="IPR013221">
    <property type="entry name" value="Mur_ligase_cen"/>
</dbReference>
<evidence type="ECO:0000259" key="10">
    <source>
        <dbReference type="Pfam" id="PF02875"/>
    </source>
</evidence>
<keyword evidence="3" id="KW-0547">Nucleotide-binding</keyword>
<dbReference type="Gene3D" id="3.40.1190.10">
    <property type="entry name" value="Mur-like, catalytic domain"/>
    <property type="match status" value="1"/>
</dbReference>
<dbReference type="Gene3D" id="3.40.50.720">
    <property type="entry name" value="NAD(P)-binding Rossmann-like Domain"/>
    <property type="match status" value="1"/>
</dbReference>
<evidence type="ECO:0000313" key="12">
    <source>
        <dbReference type="EMBL" id="OGZ45027.1"/>
    </source>
</evidence>
<feature type="domain" description="Mur ligase C-terminal" evidence="10">
    <location>
        <begin position="280"/>
        <end position="415"/>
    </location>
</feature>
<protein>
    <recommendedName>
        <fullName evidence="14">UDP-N-acetylmuramate--L-alanine ligase</fullName>
    </recommendedName>
</protein>